<dbReference type="InterPro" id="IPR043150">
    <property type="entry name" value="Phytochrome_PHY_sf"/>
</dbReference>
<dbReference type="InterPro" id="IPR036890">
    <property type="entry name" value="HATPase_C_sf"/>
</dbReference>
<dbReference type="SUPFAM" id="SSF55781">
    <property type="entry name" value="GAF domain-like"/>
    <property type="match status" value="2"/>
</dbReference>
<evidence type="ECO:0000313" key="8">
    <source>
        <dbReference type="Proteomes" id="UP001055429"/>
    </source>
</evidence>
<keyword evidence="4" id="KW-0157">Chromophore</keyword>
<dbReference type="InterPro" id="IPR013654">
    <property type="entry name" value="PAS_2"/>
</dbReference>
<dbReference type="InterPro" id="IPR001294">
    <property type="entry name" value="Phytochrome"/>
</dbReference>
<dbReference type="Gene3D" id="3.30.565.10">
    <property type="entry name" value="Histidine kinase-like ATPase, C-terminal domain"/>
    <property type="match status" value="1"/>
</dbReference>
<dbReference type="Gene3D" id="3.30.450.40">
    <property type="match status" value="1"/>
</dbReference>
<evidence type="ECO:0000256" key="2">
    <source>
        <dbReference type="ARBA" id="ARBA00022543"/>
    </source>
</evidence>
<dbReference type="InterPro" id="IPR029016">
    <property type="entry name" value="GAF-like_dom_sf"/>
</dbReference>
<dbReference type="PRINTS" id="PR01033">
    <property type="entry name" value="PHYTOCHROME"/>
</dbReference>
<dbReference type="InterPro" id="IPR003594">
    <property type="entry name" value="HATPase_dom"/>
</dbReference>
<keyword evidence="3" id="KW-0716">Sensory transduction</keyword>
<keyword evidence="5" id="KW-0675">Receptor</keyword>
<evidence type="ECO:0000259" key="6">
    <source>
        <dbReference type="PROSITE" id="PS50046"/>
    </source>
</evidence>
<evidence type="ECO:0000313" key="7">
    <source>
        <dbReference type="EMBL" id="URI14010.1"/>
    </source>
</evidence>
<dbReference type="Proteomes" id="UP001055429">
    <property type="component" value="Chromosome"/>
</dbReference>
<proteinExistence type="inferred from homology"/>
<protein>
    <submittedName>
        <fullName evidence="7">GAF domain-containing protein</fullName>
    </submittedName>
</protein>
<dbReference type="Gene3D" id="3.30.450.270">
    <property type="match status" value="1"/>
</dbReference>
<sequence length="723" mass="78605">MTDSAIRDEIDLTDCDREPIHVPQAVQPHGFLLVLDPEAQVVLKGAGPIEGLTGRDGWLDRPVADLLGDSVARRVRDMARLEDKGFCGRWRAANGLEYDVVVHYATPSMSGEAPRVVVEVEQSSQQSRPGVELIARLDAAGADMERAGTLQGVSDQAAEAFRKLTGFDRVMIYRFLDDEAGQVVAEARGNGASSFLNHHFPATDIPRQARALYLRNPVRVIPDSHYTPQPLRPVDPDEPPLDMSDAGLRSVSPVHLQYLRNMGVRASASVSIIVDDALWGLVACHSAAPQLMPYEIRVACTTLARNLARQLKAKADAELYRERVRLRRLEDELVARLPAEAALDEALAARSAQLMELVDADGLALIGDGRVVRFGHTPPEEGVARLGAWLEGLPGLRPVSSSALSSILPEAEAWRAHGSGLLAVRLTGRAPVSILWFRSEIVETVRWAGNPETAVKSGASGALNPRASFEEWSQTVSGRARRWSAAAVESAARLRDALADFAAVSQLRSLNQSLQTRLNERDLRLEQQQYLMREVNHRVQNSLTLVSSFLGLQARDQADGPAAVALQEARRRVRAVSTVHSRLYRGDNTTTIDLSRYIGELVTDLGGSMGPDWAAAIQTDLAPVCVDAGRAVTLGLILTELIINAQKYAYDGQPGPLFITLAEADDQLRLTVADDGKGGHQAGKGFGSMMIRSLVGQLDGQLAYRDRKPGLEVTLKARIDPLA</sequence>
<dbReference type="Pfam" id="PF00360">
    <property type="entry name" value="PHY"/>
    <property type="match status" value="1"/>
</dbReference>
<keyword evidence="2" id="KW-0600">Photoreceptor protein</keyword>
<reference evidence="7" key="1">
    <citation type="submission" date="2022-05" db="EMBL/GenBank/DDBJ databases">
        <title>Brevundimonas albigilva TT17 genome sequence.</title>
        <authorList>
            <person name="Lee K."/>
            <person name="Son H."/>
        </authorList>
    </citation>
    <scope>NUCLEOTIDE SEQUENCE</scope>
    <source>
        <strain evidence="7">TT17</strain>
    </source>
</reference>
<dbReference type="SMART" id="SM00065">
    <property type="entry name" value="GAF"/>
    <property type="match status" value="1"/>
</dbReference>
<dbReference type="SUPFAM" id="SSF55785">
    <property type="entry name" value="PYP-like sensor domain (PAS domain)"/>
    <property type="match status" value="1"/>
</dbReference>
<dbReference type="PROSITE" id="PS50046">
    <property type="entry name" value="PHYTOCHROME_2"/>
    <property type="match status" value="1"/>
</dbReference>
<dbReference type="Gene3D" id="3.30.450.20">
    <property type="entry name" value="PAS domain"/>
    <property type="match status" value="2"/>
</dbReference>
<dbReference type="InterPro" id="IPR035965">
    <property type="entry name" value="PAS-like_dom_sf"/>
</dbReference>
<keyword evidence="8" id="KW-1185">Reference proteome</keyword>
<feature type="domain" description="Phytochrome chromophore attachment site" evidence="6">
    <location>
        <begin position="149"/>
        <end position="305"/>
    </location>
</feature>
<dbReference type="Pfam" id="PF13581">
    <property type="entry name" value="HATPase_c_2"/>
    <property type="match status" value="1"/>
</dbReference>
<dbReference type="Pfam" id="PF08446">
    <property type="entry name" value="PAS_2"/>
    <property type="match status" value="1"/>
</dbReference>
<evidence type="ECO:0000256" key="4">
    <source>
        <dbReference type="ARBA" id="ARBA00022991"/>
    </source>
</evidence>
<evidence type="ECO:0000256" key="1">
    <source>
        <dbReference type="ARBA" id="ARBA00006402"/>
    </source>
</evidence>
<comment type="similarity">
    <text evidence="1">In the N-terminal section; belongs to the phytochrome family.</text>
</comment>
<gene>
    <name evidence="7" type="ORF">M8231_09220</name>
</gene>
<dbReference type="Pfam" id="PF01590">
    <property type="entry name" value="GAF"/>
    <property type="match status" value="1"/>
</dbReference>
<organism evidence="7 8">
    <name type="scientific">Brevundimonas albigilva</name>
    <dbReference type="NCBI Taxonomy" id="1312364"/>
    <lineage>
        <taxon>Bacteria</taxon>
        <taxon>Pseudomonadati</taxon>
        <taxon>Pseudomonadota</taxon>
        <taxon>Alphaproteobacteria</taxon>
        <taxon>Caulobacterales</taxon>
        <taxon>Caulobacteraceae</taxon>
        <taxon>Brevundimonas</taxon>
    </lineage>
</organism>
<dbReference type="Pfam" id="PF07568">
    <property type="entry name" value="HisKA_2"/>
    <property type="match status" value="1"/>
</dbReference>
<dbReference type="SUPFAM" id="SSF55874">
    <property type="entry name" value="ATPase domain of HSP90 chaperone/DNA topoisomerase II/histidine kinase"/>
    <property type="match status" value="1"/>
</dbReference>
<dbReference type="RefSeq" id="WP_250201319.1">
    <property type="nucleotide sequence ID" value="NZ_CP097649.1"/>
</dbReference>
<dbReference type="InterPro" id="IPR016132">
    <property type="entry name" value="Phyto_chromo_attachment"/>
</dbReference>
<evidence type="ECO:0000256" key="5">
    <source>
        <dbReference type="ARBA" id="ARBA00023170"/>
    </source>
</evidence>
<accession>A0ABY4SJ28</accession>
<dbReference type="InterPro" id="IPR003018">
    <property type="entry name" value="GAF"/>
</dbReference>
<name>A0ABY4SJ28_9CAUL</name>
<dbReference type="PANTHER" id="PTHR43065:SF23">
    <property type="entry name" value="SENSOR HISTIDINE KINASE PDTAS"/>
    <property type="match status" value="1"/>
</dbReference>
<dbReference type="InterPro" id="IPR013515">
    <property type="entry name" value="Phytochrome_cen-reg"/>
</dbReference>
<dbReference type="PANTHER" id="PTHR43065">
    <property type="entry name" value="SENSOR HISTIDINE KINASE"/>
    <property type="match status" value="1"/>
</dbReference>
<dbReference type="SMART" id="SM00387">
    <property type="entry name" value="HATPase_c"/>
    <property type="match status" value="1"/>
</dbReference>
<evidence type="ECO:0000256" key="3">
    <source>
        <dbReference type="ARBA" id="ARBA00022606"/>
    </source>
</evidence>
<dbReference type="InterPro" id="IPR011495">
    <property type="entry name" value="Sig_transdc_His_kin_sub2_dim/P"/>
</dbReference>
<dbReference type="EMBL" id="CP097649">
    <property type="protein sequence ID" value="URI14010.1"/>
    <property type="molecule type" value="Genomic_DNA"/>
</dbReference>